<proteinExistence type="predicted"/>
<keyword evidence="2" id="KW-1185">Reference proteome</keyword>
<gene>
    <name evidence="1" type="ORF">RHMOL_Rhmol13G0046900</name>
</gene>
<comment type="caution">
    <text evidence="1">The sequence shown here is derived from an EMBL/GenBank/DDBJ whole genome shotgun (WGS) entry which is preliminary data.</text>
</comment>
<evidence type="ECO:0000313" key="1">
    <source>
        <dbReference type="EMBL" id="KAI8523082.1"/>
    </source>
</evidence>
<name>A0ACC0L3S4_RHOML</name>
<protein>
    <submittedName>
        <fullName evidence="1">Uncharacterized protein</fullName>
    </submittedName>
</protein>
<reference evidence="1" key="1">
    <citation type="submission" date="2022-02" db="EMBL/GenBank/DDBJ databases">
        <title>Plant Genome Project.</title>
        <authorList>
            <person name="Zhang R.-G."/>
        </authorList>
    </citation>
    <scope>NUCLEOTIDE SEQUENCE</scope>
    <source>
        <strain evidence="1">AT1</strain>
    </source>
</reference>
<evidence type="ECO:0000313" key="2">
    <source>
        <dbReference type="Proteomes" id="UP001062846"/>
    </source>
</evidence>
<accession>A0ACC0L3S4</accession>
<dbReference type="Proteomes" id="UP001062846">
    <property type="component" value="Chromosome 13"/>
</dbReference>
<dbReference type="EMBL" id="CM046400">
    <property type="protein sequence ID" value="KAI8523082.1"/>
    <property type="molecule type" value="Genomic_DNA"/>
</dbReference>
<organism evidence="1 2">
    <name type="scientific">Rhododendron molle</name>
    <name type="common">Chinese azalea</name>
    <name type="synonym">Azalea mollis</name>
    <dbReference type="NCBI Taxonomy" id="49168"/>
    <lineage>
        <taxon>Eukaryota</taxon>
        <taxon>Viridiplantae</taxon>
        <taxon>Streptophyta</taxon>
        <taxon>Embryophyta</taxon>
        <taxon>Tracheophyta</taxon>
        <taxon>Spermatophyta</taxon>
        <taxon>Magnoliopsida</taxon>
        <taxon>eudicotyledons</taxon>
        <taxon>Gunneridae</taxon>
        <taxon>Pentapetalae</taxon>
        <taxon>asterids</taxon>
        <taxon>Ericales</taxon>
        <taxon>Ericaceae</taxon>
        <taxon>Ericoideae</taxon>
        <taxon>Rhodoreae</taxon>
        <taxon>Rhododendron</taxon>
    </lineage>
</organism>
<sequence>MAMAGLYRRILPSPPAIDFASSEGKQLFLESIQRGTMEGFFKLISYFQTQSEPAYCGLASLAMVLNALSIDPGRKWKGPWRWFDESMLDCCEPLEKVKATGISFGKLVCLAHCAGAKVEAFRTNQSTINDFRKYIMACSTSDNCHVISSYHRGTFKQTGTGHFSPIGGYHAGKDMALILDVARFKYPPHWVPLKLLWEAMNTVDEASGRPRGFMLISRLHRAPALLYTLSCKHESWVSIAKFLVDDVPRLLKSEDVKDIRNVLSVILSSLPTHFREFIKWVAEVRTQEEDGSQSLSQEEKERLAIKEELLKQVQEISLYKHVTEFLSSEKSCCKTILGTENVENFPEIAAHVCCQGAGLLSGISGSSQQFCCQATCVKCFKVNGDKPVTVVSGTVVNGSGQQGVDVLVPSSHSELSCCGCGPSNYVGMYPASNDVLTALLLALPPETWSGIKEEKLLQEVHGLVSTENLPTLLQEEVLHLRGQLQLLKRCQDNKTGRSLPVKVKRQEARGVSQILEGGLSSTSLHVVVEEALVVLLFSHFSGGVWDSNDRYWKPNEGYVLFITERRWIYAGFVTVVPTHSTISSIRNPRTANRSSRRIEIDRQMATASLYRRTLPSPPAIDFASSEGKQLFLEAVQSGTMEGFFKLISYFQTQSEPAYCGLASLAMVLNALAIDPGRKWKGPWRWFDESMLDCCEPLEKVKATGISFGKLVCLAHCSGAKVDAFRTSQSTVDDFRKYVISCSTSDGCHVISSYHRGTFKQTGTGHFSPIGGFHAGKDMALILDVARFKYPPHWVPLTLLWEAMDTIDGDSGLPRGFMLISRLDRAPALLYTLSCKHESWMSIAKYFVDDVPCLLKSEDVKDIKNVLSVILSSLPTHFREFINWVVEVRRREEDDDQNLSQEEKGRLASKEEVLKQMQEISLHKHVQDFLSSEKSCRKTIFTRTENEDYLPEIAADVCCQGAGLLSGISGSSQFSCCQETGVKYFNVNGVKPVTMVSGTVVNGSGQQGVDVLVPSSQSELSCCGSDPTSDVGVYQASNDVLSLLTALLLALPPETWSGIKEEKLLQEVRSLVSTENLPTLLQEEVLHLRGQLQLLKRCVENKVEEDLGAPLF</sequence>